<dbReference type="WBParaSite" id="nRc.2.0.1.t20586-RA">
    <property type="protein sequence ID" value="nRc.2.0.1.t20586-RA"/>
    <property type="gene ID" value="nRc.2.0.1.g20586"/>
</dbReference>
<proteinExistence type="predicted"/>
<reference evidence="2" key="1">
    <citation type="submission" date="2022-11" db="UniProtKB">
        <authorList>
            <consortium name="WormBaseParasite"/>
        </authorList>
    </citation>
    <scope>IDENTIFICATION</scope>
</reference>
<accession>A0A915J295</accession>
<protein>
    <submittedName>
        <fullName evidence="2">Uncharacterized protein</fullName>
    </submittedName>
</protein>
<name>A0A915J295_ROMCU</name>
<evidence type="ECO:0000313" key="2">
    <source>
        <dbReference type="WBParaSite" id="nRc.2.0.1.t20586-RA"/>
    </source>
</evidence>
<evidence type="ECO:0000313" key="1">
    <source>
        <dbReference type="Proteomes" id="UP000887565"/>
    </source>
</evidence>
<dbReference type="Proteomes" id="UP000887565">
    <property type="component" value="Unplaced"/>
</dbReference>
<dbReference type="AlphaFoldDB" id="A0A915J295"/>
<sequence>MIKQGLNNSDKNEIEDCNILSKEPPNDERNYNLKYVFTGFKIVKHVEFRVEFHFMIFRVKKILEKMVLFAEQKPCVNHIVTHMIGKS</sequence>
<keyword evidence="1" id="KW-1185">Reference proteome</keyword>
<organism evidence="1 2">
    <name type="scientific">Romanomermis culicivorax</name>
    <name type="common">Nematode worm</name>
    <dbReference type="NCBI Taxonomy" id="13658"/>
    <lineage>
        <taxon>Eukaryota</taxon>
        <taxon>Metazoa</taxon>
        <taxon>Ecdysozoa</taxon>
        <taxon>Nematoda</taxon>
        <taxon>Enoplea</taxon>
        <taxon>Dorylaimia</taxon>
        <taxon>Mermithida</taxon>
        <taxon>Mermithoidea</taxon>
        <taxon>Mermithidae</taxon>
        <taxon>Romanomermis</taxon>
    </lineage>
</organism>